<evidence type="ECO:0000256" key="6">
    <source>
        <dbReference type="ARBA" id="ARBA00023163"/>
    </source>
</evidence>
<keyword evidence="8" id="KW-0539">Nucleus</keyword>
<name>A0AAV5TG69_9BILA</name>
<dbReference type="PANTHER" id="PTHR46011">
    <property type="entry name" value="NUCLEAR HORMONE RECEPTOR FAMILY MEMBER NHR-86-RELATED"/>
    <property type="match status" value="1"/>
</dbReference>
<sequence>MECLICGEKIIHAHLGVNSCRACAVFYKRTTESKKKLKCKGGAEECRKINPKTTCRLCRFTRFNEILTKAVGDSESMKKPETIEESMEVNRNEESDGFINHESFYDCEPSTSQTPLLDRLRKGYSLMCLIRHSGELGNRTKCEEHLELRVGNLVLVPATYSTVPIHGKICREAMKAFASHSFDDFRALDEESKNFIMKSAHGAMNALESAYRSAHNFPNNDDIRTPGYTTYVRTRELEQFFENCPDKIDSVKIVSEIRESLDRSVKGVRRYFKRVKPTDYEFLALLGLALWNDEIANLNEKLLHISMRNRAMIMKELHSYYAQQGNLNYAVRIGHLYCLLVYFQNNTMKICEDFQLYRLQGVFKEYFDKNCE</sequence>
<feature type="domain" description="NR LBD" evidence="10">
    <location>
        <begin position="125"/>
        <end position="372"/>
    </location>
</feature>
<evidence type="ECO:0000256" key="1">
    <source>
        <dbReference type="ARBA" id="ARBA00022723"/>
    </source>
</evidence>
<keyword evidence="1" id="KW-0479">Metal-binding</keyword>
<dbReference type="EMBL" id="BTSX01000004">
    <property type="protein sequence ID" value="GMS91686.1"/>
    <property type="molecule type" value="Genomic_DNA"/>
</dbReference>
<gene>
    <name evidence="11" type="ORF">PENTCL1PPCAC_13861</name>
</gene>
<dbReference type="PRINTS" id="PR00047">
    <property type="entry name" value="STROIDFINGER"/>
</dbReference>
<evidence type="ECO:0000259" key="10">
    <source>
        <dbReference type="PROSITE" id="PS51843"/>
    </source>
</evidence>
<comment type="caution">
    <text evidence="11">The sequence shown here is derived from an EMBL/GenBank/DDBJ whole genome shotgun (WGS) entry which is preliminary data.</text>
</comment>
<dbReference type="Proteomes" id="UP001432027">
    <property type="component" value="Unassembled WGS sequence"/>
</dbReference>
<dbReference type="InterPro" id="IPR001628">
    <property type="entry name" value="Znf_hrmn_rcpt"/>
</dbReference>
<protein>
    <recommendedName>
        <fullName evidence="13">Nuclear receptor</fullName>
    </recommendedName>
</protein>
<keyword evidence="4" id="KW-0805">Transcription regulation</keyword>
<dbReference type="SMART" id="SM00399">
    <property type="entry name" value="ZnF_C4"/>
    <property type="match status" value="1"/>
</dbReference>
<dbReference type="GO" id="GO:0003700">
    <property type="term" value="F:DNA-binding transcription factor activity"/>
    <property type="evidence" value="ECO:0007669"/>
    <property type="project" value="InterPro"/>
</dbReference>
<evidence type="ECO:0000256" key="2">
    <source>
        <dbReference type="ARBA" id="ARBA00022771"/>
    </source>
</evidence>
<proteinExistence type="predicted"/>
<evidence type="ECO:0000256" key="4">
    <source>
        <dbReference type="ARBA" id="ARBA00023015"/>
    </source>
</evidence>
<dbReference type="InterPro" id="IPR013088">
    <property type="entry name" value="Znf_NHR/GATA"/>
</dbReference>
<evidence type="ECO:0000256" key="7">
    <source>
        <dbReference type="ARBA" id="ARBA00023170"/>
    </source>
</evidence>
<evidence type="ECO:0000313" key="12">
    <source>
        <dbReference type="Proteomes" id="UP001432027"/>
    </source>
</evidence>
<dbReference type="PANTHER" id="PTHR46011:SF6">
    <property type="entry name" value="HIGH ZINC ACTIVATED NUCLEAR RECEPTOR PROTEIN"/>
    <property type="match status" value="1"/>
</dbReference>
<dbReference type="GO" id="GO:0008270">
    <property type="term" value="F:zinc ion binding"/>
    <property type="evidence" value="ECO:0007669"/>
    <property type="project" value="UniProtKB-KW"/>
</dbReference>
<dbReference type="SUPFAM" id="SSF48508">
    <property type="entry name" value="Nuclear receptor ligand-binding domain"/>
    <property type="match status" value="1"/>
</dbReference>
<evidence type="ECO:0000259" key="9">
    <source>
        <dbReference type="PROSITE" id="PS51030"/>
    </source>
</evidence>
<evidence type="ECO:0000256" key="3">
    <source>
        <dbReference type="ARBA" id="ARBA00022833"/>
    </source>
</evidence>
<dbReference type="Pfam" id="PF00104">
    <property type="entry name" value="Hormone_recep"/>
    <property type="match status" value="1"/>
</dbReference>
<keyword evidence="12" id="KW-1185">Reference proteome</keyword>
<reference evidence="11" key="1">
    <citation type="submission" date="2023-10" db="EMBL/GenBank/DDBJ databases">
        <title>Genome assembly of Pristionchus species.</title>
        <authorList>
            <person name="Yoshida K."/>
            <person name="Sommer R.J."/>
        </authorList>
    </citation>
    <scope>NUCLEOTIDE SEQUENCE</scope>
    <source>
        <strain evidence="11">RS0144</strain>
    </source>
</reference>
<keyword evidence="3" id="KW-0862">Zinc</keyword>
<organism evidence="11 12">
    <name type="scientific">Pristionchus entomophagus</name>
    <dbReference type="NCBI Taxonomy" id="358040"/>
    <lineage>
        <taxon>Eukaryota</taxon>
        <taxon>Metazoa</taxon>
        <taxon>Ecdysozoa</taxon>
        <taxon>Nematoda</taxon>
        <taxon>Chromadorea</taxon>
        <taxon>Rhabditida</taxon>
        <taxon>Rhabditina</taxon>
        <taxon>Diplogasteromorpha</taxon>
        <taxon>Diplogasteroidea</taxon>
        <taxon>Neodiplogasteridae</taxon>
        <taxon>Pristionchus</taxon>
    </lineage>
</organism>
<keyword evidence="6" id="KW-0804">Transcription</keyword>
<dbReference type="GO" id="GO:0043565">
    <property type="term" value="F:sequence-specific DNA binding"/>
    <property type="evidence" value="ECO:0007669"/>
    <property type="project" value="InterPro"/>
</dbReference>
<dbReference type="Gene3D" id="1.10.565.10">
    <property type="entry name" value="Retinoid X Receptor"/>
    <property type="match status" value="1"/>
</dbReference>
<dbReference type="SUPFAM" id="SSF57716">
    <property type="entry name" value="Glucocorticoid receptor-like (DNA-binding domain)"/>
    <property type="match status" value="1"/>
</dbReference>
<keyword evidence="7" id="KW-0675">Receptor</keyword>
<feature type="domain" description="Nuclear receptor" evidence="9">
    <location>
        <begin position="1"/>
        <end position="80"/>
    </location>
</feature>
<dbReference type="InterPro" id="IPR000536">
    <property type="entry name" value="Nucl_hrmn_rcpt_lig-bd"/>
</dbReference>
<dbReference type="PROSITE" id="PS51843">
    <property type="entry name" value="NR_LBD"/>
    <property type="match status" value="1"/>
</dbReference>
<dbReference type="Pfam" id="PF00105">
    <property type="entry name" value="zf-C4"/>
    <property type="match status" value="1"/>
</dbReference>
<dbReference type="PROSITE" id="PS51030">
    <property type="entry name" value="NUCLEAR_REC_DBD_2"/>
    <property type="match status" value="1"/>
</dbReference>
<dbReference type="InterPro" id="IPR035500">
    <property type="entry name" value="NHR-like_dom_sf"/>
</dbReference>
<dbReference type="GO" id="GO:0005634">
    <property type="term" value="C:nucleus"/>
    <property type="evidence" value="ECO:0007669"/>
    <property type="project" value="TreeGrafter"/>
</dbReference>
<dbReference type="SMART" id="SM00430">
    <property type="entry name" value="HOLI"/>
    <property type="match status" value="1"/>
</dbReference>
<evidence type="ECO:0000256" key="8">
    <source>
        <dbReference type="ARBA" id="ARBA00023242"/>
    </source>
</evidence>
<evidence type="ECO:0008006" key="13">
    <source>
        <dbReference type="Google" id="ProtNLM"/>
    </source>
</evidence>
<evidence type="ECO:0000313" key="11">
    <source>
        <dbReference type="EMBL" id="GMS91686.1"/>
    </source>
</evidence>
<accession>A0AAV5TG69</accession>
<keyword evidence="2" id="KW-0863">Zinc-finger</keyword>
<dbReference type="AlphaFoldDB" id="A0AAV5TG69"/>
<evidence type="ECO:0000256" key="5">
    <source>
        <dbReference type="ARBA" id="ARBA00023125"/>
    </source>
</evidence>
<dbReference type="Gene3D" id="3.30.50.10">
    <property type="entry name" value="Erythroid Transcription Factor GATA-1, subunit A"/>
    <property type="match status" value="1"/>
</dbReference>
<keyword evidence="5" id="KW-0238">DNA-binding</keyword>